<comment type="caution">
    <text evidence="1">The sequence shown here is derived from an EMBL/GenBank/DDBJ whole genome shotgun (WGS) entry which is preliminary data.</text>
</comment>
<protein>
    <submittedName>
        <fullName evidence="1">Uncharacterized protein</fullName>
    </submittedName>
</protein>
<organism evidence="1 2">
    <name type="scientific">Acidithiobacillus thiooxidans</name>
    <name type="common">Thiobacillus thiooxidans</name>
    <dbReference type="NCBI Taxonomy" id="930"/>
    <lineage>
        <taxon>Bacteria</taxon>
        <taxon>Pseudomonadati</taxon>
        <taxon>Pseudomonadota</taxon>
        <taxon>Acidithiobacillia</taxon>
        <taxon>Acidithiobacillales</taxon>
        <taxon>Acidithiobacillaceae</taxon>
        <taxon>Acidithiobacillus</taxon>
    </lineage>
</organism>
<dbReference type="EMBL" id="LWRY01000118">
    <property type="protein sequence ID" value="OCX72090.1"/>
    <property type="molecule type" value="Genomic_DNA"/>
</dbReference>
<reference evidence="1" key="1">
    <citation type="journal article" date="2016" name="Int. J. Mol. Sci.">
        <title>Comparative genomics of the extreme acidophile Acidithiobacillus thiooxidans reveals intraspecific divergence and niche adaptation.</title>
        <authorList>
            <person name="Zhang X."/>
            <person name="Feng X."/>
            <person name="Tao J."/>
            <person name="Ma L."/>
            <person name="Xiao Y."/>
            <person name="Liang Y."/>
            <person name="Liu X."/>
            <person name="Yin H."/>
        </authorList>
    </citation>
    <scope>NUCLEOTIDE SEQUENCE [LARGE SCALE GENOMIC DNA]</scope>
    <source>
        <strain evidence="1">DXS-W</strain>
    </source>
</reference>
<keyword evidence="2" id="KW-1185">Reference proteome</keyword>
<accession>A0A1C2I814</accession>
<name>A0A1C2I814_ACITH</name>
<dbReference type="RefSeq" id="WP_031574377.1">
    <property type="nucleotide sequence ID" value="NZ_JMEB01000280.1"/>
</dbReference>
<evidence type="ECO:0000313" key="1">
    <source>
        <dbReference type="EMBL" id="OCX72090.1"/>
    </source>
</evidence>
<gene>
    <name evidence="1" type="ORF">A6M23_10570</name>
</gene>
<sequence length="193" mass="22230">MLTTTTKRLNGPLGRRSTLMILLLEGLHKKKLDSEPLPFVNILEILGLDDTLFCCRAEPRYEREWRLFAVWSAQRVLQDKEYLELLDVAEWNACGQISRKALRQAYQTALRLRDEKDQGESLLIFPADIAVRALLDYGAEAAFWTSRAVIEYPTIQATLAISRSEPLNGFVYEAERLIQERQFRRVVTGVYPP</sequence>
<dbReference type="AlphaFoldDB" id="A0A1C2I814"/>
<proteinExistence type="predicted"/>
<dbReference type="Proteomes" id="UP000095008">
    <property type="component" value="Unassembled WGS sequence"/>
</dbReference>
<evidence type="ECO:0000313" key="2">
    <source>
        <dbReference type="Proteomes" id="UP000095008"/>
    </source>
</evidence>